<dbReference type="SUPFAM" id="SSF56300">
    <property type="entry name" value="Metallo-dependent phosphatases"/>
    <property type="match status" value="1"/>
</dbReference>
<protein>
    <submittedName>
        <fullName evidence="3">Metallophosphoesterase</fullName>
    </submittedName>
</protein>
<evidence type="ECO:0000313" key="3">
    <source>
        <dbReference type="EMBL" id="BDP42820.1"/>
    </source>
</evidence>
<dbReference type="EMBL" id="AP026560">
    <property type="protein sequence ID" value="BDP42820.1"/>
    <property type="molecule type" value="Genomic_DNA"/>
</dbReference>
<evidence type="ECO:0000259" key="2">
    <source>
        <dbReference type="Pfam" id="PF12850"/>
    </source>
</evidence>
<organism evidence="3 4">
    <name type="scientific">Deinococcus aetherius</name>
    <dbReference type="NCBI Taxonomy" id="200252"/>
    <lineage>
        <taxon>Bacteria</taxon>
        <taxon>Thermotogati</taxon>
        <taxon>Deinococcota</taxon>
        <taxon>Deinococci</taxon>
        <taxon>Deinococcales</taxon>
        <taxon>Deinococcaceae</taxon>
        <taxon>Deinococcus</taxon>
    </lineage>
</organism>
<dbReference type="InterPro" id="IPR050126">
    <property type="entry name" value="Ap4A_hydrolase"/>
</dbReference>
<feature type="domain" description="Calcineurin-like phosphoesterase" evidence="2">
    <location>
        <begin position="20"/>
        <end position="208"/>
    </location>
</feature>
<dbReference type="PANTHER" id="PTHR42850:SF2">
    <property type="entry name" value="BLL5683 PROTEIN"/>
    <property type="match status" value="1"/>
</dbReference>
<dbReference type="PIRSF" id="PIRSF000883">
    <property type="entry name" value="Pesterase_MJ0912"/>
    <property type="match status" value="1"/>
</dbReference>
<reference evidence="3" key="1">
    <citation type="submission" date="2022-07" db="EMBL/GenBank/DDBJ databases">
        <title>Complete Genome Sequence of the Radioresistant Bacterium Deinococcus aetherius ST0316, Isolated from the Air Dust collected in Lower Stratosphere above Japan.</title>
        <authorList>
            <person name="Satoh K."/>
            <person name="Hagiwara K."/>
            <person name="Katsumata K."/>
            <person name="Kubo A."/>
            <person name="Yokobori S."/>
            <person name="Yamagishi A."/>
            <person name="Oono Y."/>
            <person name="Narumi I."/>
        </authorList>
    </citation>
    <scope>NUCLEOTIDE SEQUENCE</scope>
    <source>
        <strain evidence="3">ST0316</strain>
    </source>
</reference>
<comment type="similarity">
    <text evidence="1">Belongs to the metallophosphoesterase superfamily. YfcE family.</text>
</comment>
<sequence>MAQGRAATGRIHSTVPQDLTVAALTDVHGNAFAAGAVVADMQRFRPDVIVNLGDQVWGQADPRRALDLQQSLNAVEVRGNNDERLTMPAEALAPAHVRLQAWLAERLPESERVRLATLPLTATIAEGTVLAAHGTPTSAWDSLMLEWNGQAYVHWNAGEVQNRLGRDLPDGVEVVLVGHTHREYVRTLGNLLLVNVGSVSFQNDGDPRARWTLLRRRRGRWSAQHRRVPYDWDAAAAWVLANRPVFPGEVDLHLRPVTDALLDAATSPAD</sequence>
<dbReference type="InterPro" id="IPR011152">
    <property type="entry name" value="Pesterase_MJ0912"/>
</dbReference>
<evidence type="ECO:0000313" key="4">
    <source>
        <dbReference type="Proteomes" id="UP001064971"/>
    </source>
</evidence>
<dbReference type="Proteomes" id="UP001064971">
    <property type="component" value="Chromosome"/>
</dbReference>
<keyword evidence="4" id="KW-1185">Reference proteome</keyword>
<accession>A0ABN6RHH5</accession>
<dbReference type="PANTHER" id="PTHR42850">
    <property type="entry name" value="METALLOPHOSPHOESTERASE"/>
    <property type="match status" value="1"/>
</dbReference>
<dbReference type="Pfam" id="PF12850">
    <property type="entry name" value="Metallophos_2"/>
    <property type="match status" value="1"/>
</dbReference>
<dbReference type="InterPro" id="IPR029052">
    <property type="entry name" value="Metallo-depent_PP-like"/>
</dbReference>
<evidence type="ECO:0000256" key="1">
    <source>
        <dbReference type="ARBA" id="ARBA00008950"/>
    </source>
</evidence>
<dbReference type="Gene3D" id="3.60.21.10">
    <property type="match status" value="1"/>
</dbReference>
<name>A0ABN6RHH5_9DEIO</name>
<proteinExistence type="inferred from homology"/>
<gene>
    <name evidence="3" type="ORF">DAETH_27890</name>
</gene>
<dbReference type="InterPro" id="IPR024654">
    <property type="entry name" value="Calcineurin-like_PHP_lpxH"/>
</dbReference>